<keyword evidence="5 6" id="KW-0472">Membrane</keyword>
<proteinExistence type="inferred from homology"/>
<evidence type="ECO:0000256" key="1">
    <source>
        <dbReference type="ARBA" id="ARBA00004308"/>
    </source>
</evidence>
<evidence type="ECO:0000256" key="6">
    <source>
        <dbReference type="SAM" id="Phobius"/>
    </source>
</evidence>
<dbReference type="InterPro" id="IPR007383">
    <property type="entry name" value="DUF445"/>
</dbReference>
<dbReference type="PANTHER" id="PTHR35791">
    <property type="entry name" value="UPF0754 MEMBRANE PROTEIN YHEB"/>
    <property type="match status" value="1"/>
</dbReference>
<protein>
    <submittedName>
        <fullName evidence="7">Membrane protein</fullName>
    </submittedName>
</protein>
<evidence type="ECO:0000256" key="5">
    <source>
        <dbReference type="ARBA" id="ARBA00023136"/>
    </source>
</evidence>
<evidence type="ECO:0000256" key="4">
    <source>
        <dbReference type="ARBA" id="ARBA00022989"/>
    </source>
</evidence>
<dbReference type="KEGG" id="sste:SAMEA4384403_0899"/>
<dbReference type="AlphaFoldDB" id="A0A239YW39"/>
<dbReference type="RefSeq" id="WP_095087213.1">
    <property type="nucleotide sequence ID" value="NZ_BMDM01000002.1"/>
</dbReference>
<comment type="subcellular location">
    <subcellularLocation>
        <location evidence="1">Endomembrane system</location>
    </subcellularLocation>
</comment>
<dbReference type="Pfam" id="PF04286">
    <property type="entry name" value="DUF445"/>
    <property type="match status" value="1"/>
</dbReference>
<evidence type="ECO:0000313" key="7">
    <source>
        <dbReference type="EMBL" id="SNV62977.1"/>
    </source>
</evidence>
<evidence type="ECO:0000313" key="8">
    <source>
        <dbReference type="Proteomes" id="UP000242084"/>
    </source>
</evidence>
<evidence type="ECO:0000256" key="2">
    <source>
        <dbReference type="ARBA" id="ARBA00008053"/>
    </source>
</evidence>
<dbReference type="Proteomes" id="UP000242084">
    <property type="component" value="Chromosome 1"/>
</dbReference>
<feature type="transmembrane region" description="Helical" evidence="6">
    <location>
        <begin position="6"/>
        <end position="30"/>
    </location>
</feature>
<sequence>MTTIITIIGMMLIGAIIGGFTNFIAIKMLFHPYHEIKFLGYKLPFTPGLIPKRRNELSEKVGQMVTNHLLTPEVFKEKLVNPSTKEVLEDTIKTQFNTLKEKNYTPQDFIDRIDYPLEEKLNQTLKVTIMDKVDKFYELHQHDEIKSLIPEEIYEQITNQVDNITPEILKKLDEYLSSEKGNQDIHTMVEEFFEQKGKMIGMIQMFMTTEDIVYRVKRELKNVIKQEKIKNMINLQVHKQYDIWMSKSFGDILSLDRKEQAKVLIADELIESININKYLNTPLYELVPNLFVYIEGEGTERFINYMIQKVGDNISLILERMKLAELIKNQIDRFELSHLEKLVIEISNKELKLITLLGFVLGGIIGLFQGIIAIFV</sequence>
<dbReference type="PANTHER" id="PTHR35791:SF1">
    <property type="entry name" value="UPF0754 MEMBRANE PROTEIN YHEB"/>
    <property type="match status" value="1"/>
</dbReference>
<evidence type="ECO:0000256" key="3">
    <source>
        <dbReference type="ARBA" id="ARBA00022692"/>
    </source>
</evidence>
<comment type="similarity">
    <text evidence="2">Belongs to the UPF0754 family.</text>
</comment>
<dbReference type="GO" id="GO:0012505">
    <property type="term" value="C:endomembrane system"/>
    <property type="evidence" value="ECO:0007669"/>
    <property type="project" value="UniProtKB-SubCell"/>
</dbReference>
<reference evidence="7 8" key="1">
    <citation type="submission" date="2017-06" db="EMBL/GenBank/DDBJ databases">
        <authorList>
            <consortium name="Pathogen Informatics"/>
        </authorList>
    </citation>
    <scope>NUCLEOTIDE SEQUENCE [LARGE SCALE GENOMIC DNA]</scope>
    <source>
        <strain evidence="7 8">NCTC13839</strain>
    </source>
</reference>
<keyword evidence="3 6" id="KW-0812">Transmembrane</keyword>
<gene>
    <name evidence="7" type="ORF">SAMEA4384403_00899</name>
</gene>
<organism evidence="7 8">
    <name type="scientific">Mammaliicoccus stepanovicii</name>
    <dbReference type="NCBI Taxonomy" id="643214"/>
    <lineage>
        <taxon>Bacteria</taxon>
        <taxon>Bacillati</taxon>
        <taxon>Bacillota</taxon>
        <taxon>Bacilli</taxon>
        <taxon>Bacillales</taxon>
        <taxon>Staphylococcaceae</taxon>
        <taxon>Mammaliicoccus</taxon>
    </lineage>
</organism>
<accession>A0A239YW39</accession>
<keyword evidence="4 6" id="KW-1133">Transmembrane helix</keyword>
<keyword evidence="8" id="KW-1185">Reference proteome</keyword>
<feature type="transmembrane region" description="Helical" evidence="6">
    <location>
        <begin position="353"/>
        <end position="375"/>
    </location>
</feature>
<name>A0A239YW39_9STAP</name>
<dbReference type="EMBL" id="LT906462">
    <property type="protein sequence ID" value="SNV62977.1"/>
    <property type="molecule type" value="Genomic_DNA"/>
</dbReference>